<name>A0ABQ6MDN7_9STRA</name>
<evidence type="ECO:0000256" key="5">
    <source>
        <dbReference type="ARBA" id="ARBA00023004"/>
    </source>
</evidence>
<keyword evidence="4 7" id="KW-0560">Oxidoreductase</keyword>
<dbReference type="Pfam" id="PF00067">
    <property type="entry name" value="p450"/>
    <property type="match status" value="2"/>
</dbReference>
<keyword evidence="9" id="KW-0732">Signal</keyword>
<feature type="compositionally biased region" description="Low complexity" evidence="8">
    <location>
        <begin position="35"/>
        <end position="53"/>
    </location>
</feature>
<accession>A0ABQ6MDN7</accession>
<evidence type="ECO:0000313" key="11">
    <source>
        <dbReference type="Proteomes" id="UP001165060"/>
    </source>
</evidence>
<comment type="similarity">
    <text evidence="1 7">Belongs to the cytochrome P450 family.</text>
</comment>
<dbReference type="PRINTS" id="PR00463">
    <property type="entry name" value="EP450I"/>
</dbReference>
<dbReference type="EMBL" id="BRYB01001380">
    <property type="protein sequence ID" value="GMI24420.1"/>
    <property type="molecule type" value="Genomic_DNA"/>
</dbReference>
<feature type="chain" id="PRO_5047125925" description="Cytochrome P450" evidence="9">
    <location>
        <begin position="23"/>
        <end position="685"/>
    </location>
</feature>
<evidence type="ECO:0000256" key="2">
    <source>
        <dbReference type="ARBA" id="ARBA00022617"/>
    </source>
</evidence>
<evidence type="ECO:0008006" key="12">
    <source>
        <dbReference type="Google" id="ProtNLM"/>
    </source>
</evidence>
<feature type="signal peptide" evidence="9">
    <location>
        <begin position="1"/>
        <end position="22"/>
    </location>
</feature>
<dbReference type="PROSITE" id="PS00086">
    <property type="entry name" value="CYTOCHROME_P450"/>
    <property type="match status" value="1"/>
</dbReference>
<keyword evidence="6 7" id="KW-0503">Monooxygenase</keyword>
<dbReference type="Proteomes" id="UP001165060">
    <property type="component" value="Unassembled WGS sequence"/>
</dbReference>
<dbReference type="InterPro" id="IPR050196">
    <property type="entry name" value="Cytochrome_P450_Monoox"/>
</dbReference>
<keyword evidence="5 7" id="KW-0408">Iron</keyword>
<dbReference type="InterPro" id="IPR036396">
    <property type="entry name" value="Cyt_P450_sf"/>
</dbReference>
<comment type="caution">
    <text evidence="10">The sequence shown here is derived from an EMBL/GenBank/DDBJ whole genome shotgun (WGS) entry which is preliminary data.</text>
</comment>
<dbReference type="PANTHER" id="PTHR24291:SF50">
    <property type="entry name" value="BIFUNCTIONAL ALBAFLAVENONE MONOOXYGENASE_TERPENE SYNTHASE"/>
    <property type="match status" value="1"/>
</dbReference>
<keyword evidence="2 7" id="KW-0349">Heme</keyword>
<evidence type="ECO:0000256" key="7">
    <source>
        <dbReference type="RuleBase" id="RU000461"/>
    </source>
</evidence>
<feature type="region of interest" description="Disordered" evidence="8">
    <location>
        <begin position="25"/>
        <end position="72"/>
    </location>
</feature>
<dbReference type="InterPro" id="IPR017972">
    <property type="entry name" value="Cyt_P450_CS"/>
</dbReference>
<dbReference type="InterPro" id="IPR001128">
    <property type="entry name" value="Cyt_P450"/>
</dbReference>
<reference evidence="10 11" key="1">
    <citation type="journal article" date="2023" name="Commun. Biol.">
        <title>Genome analysis of Parmales, the sister group of diatoms, reveals the evolutionary specialization of diatoms from phago-mixotrophs to photoautotrophs.</title>
        <authorList>
            <person name="Ban H."/>
            <person name="Sato S."/>
            <person name="Yoshikawa S."/>
            <person name="Yamada K."/>
            <person name="Nakamura Y."/>
            <person name="Ichinomiya M."/>
            <person name="Sato N."/>
            <person name="Blanc-Mathieu R."/>
            <person name="Endo H."/>
            <person name="Kuwata A."/>
            <person name="Ogata H."/>
        </authorList>
    </citation>
    <scope>NUCLEOTIDE SEQUENCE [LARGE SCALE GENOMIC DNA]</scope>
</reference>
<dbReference type="PRINTS" id="PR00385">
    <property type="entry name" value="P450"/>
</dbReference>
<dbReference type="Gene3D" id="1.10.630.10">
    <property type="entry name" value="Cytochrome P450"/>
    <property type="match status" value="1"/>
</dbReference>
<evidence type="ECO:0000256" key="6">
    <source>
        <dbReference type="ARBA" id="ARBA00023033"/>
    </source>
</evidence>
<keyword evidence="3 7" id="KW-0479">Metal-binding</keyword>
<organism evidence="10 11">
    <name type="scientific">Tetraparma gracilis</name>
    <dbReference type="NCBI Taxonomy" id="2962635"/>
    <lineage>
        <taxon>Eukaryota</taxon>
        <taxon>Sar</taxon>
        <taxon>Stramenopiles</taxon>
        <taxon>Ochrophyta</taxon>
        <taxon>Bolidophyceae</taxon>
        <taxon>Parmales</taxon>
        <taxon>Triparmaceae</taxon>
        <taxon>Tetraparma</taxon>
    </lineage>
</organism>
<dbReference type="SUPFAM" id="SSF48264">
    <property type="entry name" value="Cytochrome P450"/>
    <property type="match status" value="1"/>
</dbReference>
<evidence type="ECO:0000256" key="4">
    <source>
        <dbReference type="ARBA" id="ARBA00023002"/>
    </source>
</evidence>
<evidence type="ECO:0000256" key="1">
    <source>
        <dbReference type="ARBA" id="ARBA00010617"/>
    </source>
</evidence>
<evidence type="ECO:0000256" key="3">
    <source>
        <dbReference type="ARBA" id="ARBA00022723"/>
    </source>
</evidence>
<gene>
    <name evidence="10" type="ORF">TeGR_g12434</name>
</gene>
<dbReference type="PANTHER" id="PTHR24291">
    <property type="entry name" value="CYTOCHROME P450 FAMILY 4"/>
    <property type="match status" value="1"/>
</dbReference>
<proteinExistence type="inferred from homology"/>
<dbReference type="InterPro" id="IPR002401">
    <property type="entry name" value="Cyt_P450_E_grp-I"/>
</dbReference>
<evidence type="ECO:0000313" key="10">
    <source>
        <dbReference type="EMBL" id="GMI24420.1"/>
    </source>
</evidence>
<keyword evidence="11" id="KW-1185">Reference proteome</keyword>
<evidence type="ECO:0000256" key="8">
    <source>
        <dbReference type="SAM" id="MobiDB-lite"/>
    </source>
</evidence>
<sequence length="685" mass="75828">MVPLRPLLLLLLLLPSLPFLLPLPSRPLPCRARTPRPSLSTPTPTEPTTNSTRPPSPPKPSPSTKPSKSPPTIQRTALLDSLSYEADLLQTWEESDQRGFDYFLEKLRRSFSNLSFADGRASRGGRDWTFSPARTPPLLPIQRRPLTPLDALKPALHALTRREVPIAEIEMPRGGSALGFITGVLGGDLQTLAGGPLFLLLAKYCQKNGPVYTLAFGPKSFLIVSDPCMARHVLQSRPDAYSKGVLEEILKPIMGNGLIPADPATWKVRRRAIVPGFHRRWLGRMVSLFSGAAAELLGSVDAAAAAGSPLEMEERFCSVSLDIIGRAVFNYDFGSVRAESPVVKAVYRILREAEHRSTSFIPYWDLPYASRWMEGQVQFRKDMSLLDGILASMINGAVATRSEASVEELEERDEADDPSLLRFLIDMRGEDVDSEQMRDDLMTMLIAGHETTAAVLTWTLFELARGDVRMMEDVQHEVRTVLAGKAAPDYDDIVNMPRLRQSLTESLRLYPEPPILIRRALKDDSLPGGGSGIPSVKVLRGTDIFISTYPNEVASDFAFLPFGGGSRKCIGDQFAMMEAAVLMSMLLKKFDFEFAGSPDDVGMRTGATIHTMNGLNLIPHEGNFRTRSKEDGGGGWWDMKREEYERKRAAGGDMDVGGREEKWKEKLRERVGGVLPDLFVDSDTD</sequence>
<evidence type="ECO:0000256" key="9">
    <source>
        <dbReference type="SAM" id="SignalP"/>
    </source>
</evidence>
<protein>
    <recommendedName>
        <fullName evidence="12">Cytochrome P450</fullName>
    </recommendedName>
</protein>
<feature type="compositionally biased region" description="Pro residues" evidence="8">
    <location>
        <begin position="54"/>
        <end position="63"/>
    </location>
</feature>